<keyword evidence="3" id="KW-1185">Reference proteome</keyword>
<comment type="caution">
    <text evidence="2">The sequence shown here is derived from an EMBL/GenBank/DDBJ whole genome shotgun (WGS) entry which is preliminary data.</text>
</comment>
<name>A0AAV9UCT2_9PEZI</name>
<feature type="region of interest" description="Disordered" evidence="1">
    <location>
        <begin position="310"/>
        <end position="332"/>
    </location>
</feature>
<feature type="compositionally biased region" description="Basic residues" evidence="1">
    <location>
        <begin position="529"/>
        <end position="538"/>
    </location>
</feature>
<feature type="compositionally biased region" description="Basic and acidic residues" evidence="1">
    <location>
        <begin position="14"/>
        <end position="33"/>
    </location>
</feature>
<feature type="region of interest" description="Disordered" evidence="1">
    <location>
        <begin position="599"/>
        <end position="629"/>
    </location>
</feature>
<reference evidence="2 3" key="1">
    <citation type="submission" date="2019-10" db="EMBL/GenBank/DDBJ databases">
        <authorList>
            <person name="Palmer J.M."/>
        </authorList>
    </citation>
    <scope>NUCLEOTIDE SEQUENCE [LARGE SCALE GENOMIC DNA]</scope>
    <source>
        <strain evidence="2 3">TWF730</strain>
    </source>
</reference>
<feature type="region of interest" description="Disordered" evidence="1">
    <location>
        <begin position="462"/>
        <end position="538"/>
    </location>
</feature>
<dbReference type="Proteomes" id="UP001373714">
    <property type="component" value="Unassembled WGS sequence"/>
</dbReference>
<feature type="compositionally biased region" description="Polar residues" evidence="1">
    <location>
        <begin position="312"/>
        <end position="321"/>
    </location>
</feature>
<accession>A0AAV9UCT2</accession>
<evidence type="ECO:0000256" key="1">
    <source>
        <dbReference type="SAM" id="MobiDB-lite"/>
    </source>
</evidence>
<protein>
    <submittedName>
        <fullName evidence="2">Uncharacterized protein</fullName>
    </submittedName>
</protein>
<feature type="region of interest" description="Disordered" evidence="1">
    <location>
        <begin position="1"/>
        <end position="37"/>
    </location>
</feature>
<dbReference type="AlphaFoldDB" id="A0AAV9UCT2"/>
<proteinExistence type="predicted"/>
<sequence length="712" mass="81160">MSDDQGGSGSSDRPLMDTWREEKETKAGKRQDKSTSGQDFIQLPYPVQHGVEFLRLVAKLKPFAPIDCFIRRIRWDMVSDSLHRKGIFHEQDGRALEAGMKYMLYKWDDNFSMMCECKIKAPYVRERIKPTVKQIREFKSLLKVILKEWDVFEQKREIGKLGYSQIEHLNHGKAAYATAAARKSLSIMRSEGLKRLHPTPVYAEDLVLNKEIPAQVNDIRIDFLYHLRYKKGCRPRWLTFLERSGIVTIGDIGGWGPNTTYPYAFHRRLIEALNKHELFKDNMDIKETIGNIGWTDIESILTDQLPGAFQAKTEQPRSQKNAAPKHIKHTKPDSLKCLNHVDSIRASAPKVRPANPNPTSRKPAQPRPQYPDDMSIEDIWSQVLRRTPSKPEWLLKLNENNINTIGDLGGWDWKDRATKLQQNIKDVLRIDPQTEWNASWESEINSLSYNDLKNALAEWKQSSSQDDLQGREKVTIPNGAQNRKRKSRVEKLDNSTPSTQLQLSDSDDEGGPGEVEGGSQPPSLPNPTRLRRGGSKWRKCRSEAGIYRGFKTSGNNETIPEPDEGPVSKVRKLQVTDILHSTLNTDTRMALTTATILPSQVTDDPKPSPTGDSLQNAQTLESTGQRLDPPIVKDSFESGFFSDYRAIRNLSYLNRKELCQLKESMESGHEELRNNFDGRLHGIEDRLEQILQLVDRPNKQGESGPRGHQGKE</sequence>
<feature type="compositionally biased region" description="Polar residues" evidence="1">
    <location>
        <begin position="610"/>
        <end position="625"/>
    </location>
</feature>
<dbReference type="EMBL" id="JAVHNS010000011">
    <property type="protein sequence ID" value="KAK6340273.1"/>
    <property type="molecule type" value="Genomic_DNA"/>
</dbReference>
<organism evidence="2 3">
    <name type="scientific">Orbilia blumenaviensis</name>
    <dbReference type="NCBI Taxonomy" id="1796055"/>
    <lineage>
        <taxon>Eukaryota</taxon>
        <taxon>Fungi</taxon>
        <taxon>Dikarya</taxon>
        <taxon>Ascomycota</taxon>
        <taxon>Pezizomycotina</taxon>
        <taxon>Orbiliomycetes</taxon>
        <taxon>Orbiliales</taxon>
        <taxon>Orbiliaceae</taxon>
        <taxon>Orbilia</taxon>
    </lineage>
</organism>
<feature type="compositionally biased region" description="Polar residues" evidence="1">
    <location>
        <begin position="494"/>
        <end position="503"/>
    </location>
</feature>
<evidence type="ECO:0000313" key="2">
    <source>
        <dbReference type="EMBL" id="KAK6340273.1"/>
    </source>
</evidence>
<feature type="region of interest" description="Disordered" evidence="1">
    <location>
        <begin position="346"/>
        <end position="372"/>
    </location>
</feature>
<feature type="region of interest" description="Disordered" evidence="1">
    <location>
        <begin position="548"/>
        <end position="567"/>
    </location>
</feature>
<evidence type="ECO:0000313" key="3">
    <source>
        <dbReference type="Proteomes" id="UP001373714"/>
    </source>
</evidence>
<gene>
    <name evidence="2" type="ORF">TWF730_002037</name>
</gene>